<dbReference type="GO" id="GO:0010045">
    <property type="term" value="P:response to nickel cation"/>
    <property type="evidence" value="ECO:0007669"/>
    <property type="project" value="InterPro"/>
</dbReference>
<dbReference type="Gene3D" id="3.30.70.1150">
    <property type="entry name" value="ACT-like. Chain A, domain 2"/>
    <property type="match status" value="1"/>
</dbReference>
<dbReference type="NCBIfam" id="NF003381">
    <property type="entry name" value="PRK04460.1"/>
    <property type="match status" value="1"/>
</dbReference>
<dbReference type="Proteomes" id="UP000183945">
    <property type="component" value="Unassembled WGS sequence"/>
</dbReference>
<dbReference type="AlphaFoldDB" id="A0A1M5BPY4"/>
<dbReference type="SUPFAM" id="SSF47598">
    <property type="entry name" value="Ribbon-helix-helix"/>
    <property type="match status" value="1"/>
</dbReference>
<evidence type="ECO:0000259" key="8">
    <source>
        <dbReference type="Pfam" id="PF01402"/>
    </source>
</evidence>
<keyword evidence="11" id="KW-1185">Reference proteome</keyword>
<feature type="domain" description="Ribbon-helix-helix protein CopG" evidence="8">
    <location>
        <begin position="5"/>
        <end position="44"/>
    </location>
</feature>
<dbReference type="InterPro" id="IPR022988">
    <property type="entry name" value="Ni_resp_reg_NikR"/>
</dbReference>
<dbReference type="STRING" id="1073325.SAMN05444483_101125"/>
<dbReference type="CDD" id="cd22231">
    <property type="entry name" value="RHH_NikR_HicB-like"/>
    <property type="match status" value="1"/>
</dbReference>
<dbReference type="InterPro" id="IPR010985">
    <property type="entry name" value="Ribbon_hlx_hlx"/>
</dbReference>
<feature type="binding site" evidence="7">
    <location>
        <position position="97"/>
    </location>
    <ligand>
        <name>Ni(2+)</name>
        <dbReference type="ChEBI" id="CHEBI:49786"/>
    </ligand>
</feature>
<sequence length="138" mass="15664">MANTVRFAISLDIDLLASFDQLIENQGYETRSEAVRDLIRNKLVTQDWDEKEEAIGTITLVFNHHQYSLSDDITHKQHEHHSLIVSSMHVHLDYDNCLEIIAVKGKGREIRELADSLISIKGVKHGKLTLTTTGKEIS</sequence>
<name>A0A1M5BPY4_SALEC</name>
<evidence type="ECO:0000313" key="10">
    <source>
        <dbReference type="EMBL" id="SHF44312.1"/>
    </source>
</evidence>
<dbReference type="NCBIfam" id="NF002169">
    <property type="entry name" value="PRK01002.1"/>
    <property type="match status" value="1"/>
</dbReference>
<dbReference type="PANTHER" id="PTHR34719:SF2">
    <property type="entry name" value="NICKEL-RESPONSIVE REGULATOR"/>
    <property type="match status" value="1"/>
</dbReference>
<dbReference type="NCBIfam" id="NF001884">
    <property type="entry name" value="PRK00630.1"/>
    <property type="match status" value="1"/>
</dbReference>
<dbReference type="EMBL" id="FQVT01000001">
    <property type="protein sequence ID" value="SHF44312.1"/>
    <property type="molecule type" value="Genomic_DNA"/>
</dbReference>
<evidence type="ECO:0000313" key="11">
    <source>
        <dbReference type="Proteomes" id="UP000183945"/>
    </source>
</evidence>
<keyword evidence="2 7" id="KW-0533">Nickel</keyword>
<comment type="similarity">
    <text evidence="1 7">Belongs to the transcriptional regulatory CopG/NikR family.</text>
</comment>
<evidence type="ECO:0000256" key="3">
    <source>
        <dbReference type="ARBA" id="ARBA00022723"/>
    </source>
</evidence>
<feature type="binding site" evidence="7">
    <location>
        <position position="89"/>
    </location>
    <ligand>
        <name>Ni(2+)</name>
        <dbReference type="ChEBI" id="CHEBI:49786"/>
    </ligand>
</feature>
<dbReference type="OrthoDB" id="9806294at2"/>
<organism evidence="10 11">
    <name type="scientific">Salegentibacter echinorum</name>
    <dbReference type="NCBI Taxonomy" id="1073325"/>
    <lineage>
        <taxon>Bacteria</taxon>
        <taxon>Pseudomonadati</taxon>
        <taxon>Bacteroidota</taxon>
        <taxon>Flavobacteriia</taxon>
        <taxon>Flavobacteriales</taxon>
        <taxon>Flavobacteriaceae</taxon>
        <taxon>Salegentibacter</taxon>
    </lineage>
</organism>
<dbReference type="NCBIfam" id="NF002815">
    <property type="entry name" value="PRK02967.1"/>
    <property type="match status" value="1"/>
</dbReference>
<evidence type="ECO:0000256" key="4">
    <source>
        <dbReference type="ARBA" id="ARBA00023015"/>
    </source>
</evidence>
<proteinExistence type="inferred from homology"/>
<comment type="function">
    <text evidence="7">Transcriptional regulator.</text>
</comment>
<keyword evidence="4 7" id="KW-0805">Transcription regulation</keyword>
<accession>A0A1M5BPY4</accession>
<comment type="cofactor">
    <cofactor evidence="7">
        <name>Ni(2+)</name>
        <dbReference type="ChEBI" id="CHEBI:49786"/>
    </cofactor>
    <text evidence="7">Binds 1 nickel ion per subunit.</text>
</comment>
<keyword evidence="5 7" id="KW-0238">DNA-binding</keyword>
<feature type="domain" description="Transcription factor NikR nickel binding C-terminal" evidence="9">
    <location>
        <begin position="55"/>
        <end position="131"/>
    </location>
</feature>
<dbReference type="InterPro" id="IPR002145">
    <property type="entry name" value="CopG"/>
</dbReference>
<dbReference type="InterPro" id="IPR050192">
    <property type="entry name" value="CopG/NikR_regulator"/>
</dbReference>
<dbReference type="Pfam" id="PF01402">
    <property type="entry name" value="RHH_1"/>
    <property type="match status" value="1"/>
</dbReference>
<evidence type="ECO:0000256" key="5">
    <source>
        <dbReference type="ARBA" id="ARBA00023125"/>
    </source>
</evidence>
<feature type="binding site" evidence="7">
    <location>
        <position position="91"/>
    </location>
    <ligand>
        <name>Ni(2+)</name>
        <dbReference type="ChEBI" id="CHEBI:49786"/>
    </ligand>
</feature>
<reference evidence="11" key="1">
    <citation type="submission" date="2016-11" db="EMBL/GenBank/DDBJ databases">
        <authorList>
            <person name="Varghese N."/>
            <person name="Submissions S."/>
        </authorList>
    </citation>
    <scope>NUCLEOTIDE SEQUENCE [LARGE SCALE GENOMIC DNA]</scope>
    <source>
        <strain evidence="11">DSM 24579</strain>
    </source>
</reference>
<gene>
    <name evidence="10" type="ORF">SAMN05444483_101125</name>
</gene>
<evidence type="ECO:0000256" key="2">
    <source>
        <dbReference type="ARBA" id="ARBA00022596"/>
    </source>
</evidence>
<dbReference type="PANTHER" id="PTHR34719">
    <property type="entry name" value="NICKEL-RESPONSIVE REGULATOR"/>
    <property type="match status" value="1"/>
</dbReference>
<dbReference type="InterPro" id="IPR014864">
    <property type="entry name" value="TF_NikR_Ni-bd_C"/>
</dbReference>
<dbReference type="Pfam" id="PF08753">
    <property type="entry name" value="NikR_C"/>
    <property type="match status" value="1"/>
</dbReference>
<dbReference type="InterPro" id="IPR027271">
    <property type="entry name" value="Acetolactate_synth/TF_NikR_C"/>
</dbReference>
<evidence type="ECO:0000256" key="6">
    <source>
        <dbReference type="ARBA" id="ARBA00023163"/>
    </source>
</evidence>
<evidence type="ECO:0000259" key="9">
    <source>
        <dbReference type="Pfam" id="PF08753"/>
    </source>
</evidence>
<dbReference type="SUPFAM" id="SSF55021">
    <property type="entry name" value="ACT-like"/>
    <property type="match status" value="1"/>
</dbReference>
<keyword evidence="6 7" id="KW-0804">Transcription</keyword>
<dbReference type="InterPro" id="IPR045865">
    <property type="entry name" value="ACT-like_dom_sf"/>
</dbReference>
<dbReference type="GO" id="GO:0003677">
    <property type="term" value="F:DNA binding"/>
    <property type="evidence" value="ECO:0007669"/>
    <property type="project" value="UniProtKB-KW"/>
</dbReference>
<keyword evidence="3 7" id="KW-0479">Metal-binding</keyword>
<feature type="binding site" evidence="7">
    <location>
        <position position="78"/>
    </location>
    <ligand>
        <name>Ni(2+)</name>
        <dbReference type="ChEBI" id="CHEBI:49786"/>
    </ligand>
</feature>
<dbReference type="Gene3D" id="1.10.1220.10">
    <property type="entry name" value="Met repressor-like"/>
    <property type="match status" value="1"/>
</dbReference>
<dbReference type="GO" id="GO:0003700">
    <property type="term" value="F:DNA-binding transcription factor activity"/>
    <property type="evidence" value="ECO:0007669"/>
    <property type="project" value="UniProtKB-UniRule"/>
</dbReference>
<dbReference type="InterPro" id="IPR013321">
    <property type="entry name" value="Arc_rbn_hlx_hlx"/>
</dbReference>
<protein>
    <recommendedName>
        <fullName evidence="7">Putative nickel-responsive regulator</fullName>
    </recommendedName>
</protein>
<evidence type="ECO:0000256" key="1">
    <source>
        <dbReference type="ARBA" id="ARBA00008478"/>
    </source>
</evidence>
<dbReference type="GO" id="GO:0016151">
    <property type="term" value="F:nickel cation binding"/>
    <property type="evidence" value="ECO:0007669"/>
    <property type="project" value="UniProtKB-UniRule"/>
</dbReference>
<evidence type="ECO:0000256" key="7">
    <source>
        <dbReference type="HAMAP-Rule" id="MF_00476"/>
    </source>
</evidence>
<dbReference type="HAMAP" id="MF_00476">
    <property type="entry name" value="NikR"/>
    <property type="match status" value="1"/>
</dbReference>
<dbReference type="RefSeq" id="WP_072875712.1">
    <property type="nucleotide sequence ID" value="NZ_FQVT01000001.1"/>
</dbReference>